<dbReference type="EMBL" id="CADCVR010000024">
    <property type="protein sequence ID" value="CAA9480934.1"/>
    <property type="molecule type" value="Genomic_DNA"/>
</dbReference>
<gene>
    <name evidence="2" type="ORF">AVDCRST_MAG53-693</name>
</gene>
<feature type="chain" id="PRO_5038907720" description="Secreted protein" evidence="1">
    <location>
        <begin position="22"/>
        <end position="222"/>
    </location>
</feature>
<name>A0A6J4RT52_9ACTN</name>
<dbReference type="AlphaFoldDB" id="A0A6J4RT52"/>
<evidence type="ECO:0000256" key="1">
    <source>
        <dbReference type="SAM" id="SignalP"/>
    </source>
</evidence>
<keyword evidence="1" id="KW-0732">Signal</keyword>
<proteinExistence type="predicted"/>
<organism evidence="2">
    <name type="scientific">uncultured Solirubrobacteraceae bacterium</name>
    <dbReference type="NCBI Taxonomy" id="1162706"/>
    <lineage>
        <taxon>Bacteria</taxon>
        <taxon>Bacillati</taxon>
        <taxon>Actinomycetota</taxon>
        <taxon>Thermoleophilia</taxon>
        <taxon>Solirubrobacterales</taxon>
        <taxon>Solirubrobacteraceae</taxon>
        <taxon>environmental samples</taxon>
    </lineage>
</organism>
<dbReference type="PROSITE" id="PS51257">
    <property type="entry name" value="PROKAR_LIPOPROTEIN"/>
    <property type="match status" value="1"/>
</dbReference>
<feature type="signal peptide" evidence="1">
    <location>
        <begin position="1"/>
        <end position="21"/>
    </location>
</feature>
<evidence type="ECO:0000313" key="2">
    <source>
        <dbReference type="EMBL" id="CAA9480934.1"/>
    </source>
</evidence>
<evidence type="ECO:0008006" key="3">
    <source>
        <dbReference type="Google" id="ProtNLM"/>
    </source>
</evidence>
<sequence>MRRIVLATVVLFGVSSAPAAASCFPSSTQSTFDRNPAVVIATVFEQREASIAIAVERSLKGGVPTGRMDLANPLTSIRLDVPVGTRLGLGLRTLPQGGYETNDCNRADPDALALAAGPRPAYVVGGRRALLLLDRRGREQRRINVPGLVSAVSRGLQPGVVALRTAAGVAYRDVFSAEPFFGPPTPFRASRAFSIKGRRLLRNGRRVATLPAGRWTSATSLR</sequence>
<accession>A0A6J4RT52</accession>
<reference evidence="2" key="1">
    <citation type="submission" date="2020-02" db="EMBL/GenBank/DDBJ databases">
        <authorList>
            <person name="Meier V. D."/>
        </authorList>
    </citation>
    <scope>NUCLEOTIDE SEQUENCE</scope>
    <source>
        <strain evidence="2">AVDCRST_MAG53</strain>
    </source>
</reference>
<protein>
    <recommendedName>
        <fullName evidence="3">Secreted protein</fullName>
    </recommendedName>
</protein>